<dbReference type="InterPro" id="IPR000086">
    <property type="entry name" value="NUDIX_hydrolase_dom"/>
</dbReference>
<dbReference type="RefSeq" id="XP_060301890.1">
    <property type="nucleotide sequence ID" value="XM_060443282.1"/>
</dbReference>
<name>A0AA40BFJ3_9PEZI</name>
<keyword evidence="2" id="KW-0378">Hydrolase</keyword>
<accession>A0AA40BFJ3</accession>
<protein>
    <submittedName>
        <fullName evidence="2">NUDIX hydrolase domain-like protein</fullName>
    </submittedName>
</protein>
<dbReference type="EMBL" id="JAUIRO010000001">
    <property type="protein sequence ID" value="KAK0733013.1"/>
    <property type="molecule type" value="Genomic_DNA"/>
</dbReference>
<dbReference type="GO" id="GO:0016787">
    <property type="term" value="F:hydrolase activity"/>
    <property type="evidence" value="ECO:0007669"/>
    <property type="project" value="UniProtKB-KW"/>
</dbReference>
<dbReference type="AlphaFoldDB" id="A0AA40BFJ3"/>
<dbReference type="GeneID" id="85326552"/>
<dbReference type="PROSITE" id="PS51462">
    <property type="entry name" value="NUDIX"/>
    <property type="match status" value="1"/>
</dbReference>
<reference evidence="2" key="1">
    <citation type="submission" date="2023-06" db="EMBL/GenBank/DDBJ databases">
        <title>Genome-scale phylogeny and comparative genomics of the fungal order Sordariales.</title>
        <authorList>
            <consortium name="Lawrence Berkeley National Laboratory"/>
            <person name="Hensen N."/>
            <person name="Bonometti L."/>
            <person name="Westerberg I."/>
            <person name="Brannstrom I.O."/>
            <person name="Guillou S."/>
            <person name="Cros-Aarteil S."/>
            <person name="Calhoun S."/>
            <person name="Haridas S."/>
            <person name="Kuo A."/>
            <person name="Mondo S."/>
            <person name="Pangilinan J."/>
            <person name="Riley R."/>
            <person name="LaButti K."/>
            <person name="Andreopoulos B."/>
            <person name="Lipzen A."/>
            <person name="Chen C."/>
            <person name="Yanf M."/>
            <person name="Daum C."/>
            <person name="Ng V."/>
            <person name="Clum A."/>
            <person name="Steindorff A."/>
            <person name="Ohm R."/>
            <person name="Martin F."/>
            <person name="Silar P."/>
            <person name="Natvig D."/>
            <person name="Lalanne C."/>
            <person name="Gautier V."/>
            <person name="Ament-velasquez S.L."/>
            <person name="Kruys A."/>
            <person name="Hutchinson M.I."/>
            <person name="Powell A.J."/>
            <person name="Barry K."/>
            <person name="Miller A.N."/>
            <person name="Grigoriev I.V."/>
            <person name="Debuchy R."/>
            <person name="Gladieux P."/>
            <person name="Thoren M.H."/>
            <person name="Johannesson H."/>
        </authorList>
    </citation>
    <scope>NUCLEOTIDE SEQUENCE</scope>
    <source>
        <strain evidence="2">SMH2392-1A</strain>
    </source>
</reference>
<feature type="domain" description="Nudix hydrolase" evidence="1">
    <location>
        <begin position="18"/>
        <end position="143"/>
    </location>
</feature>
<dbReference type="PANTHER" id="PTHR43736">
    <property type="entry name" value="ADP-RIBOSE PYROPHOSPHATASE"/>
    <property type="match status" value="1"/>
</dbReference>
<gene>
    <name evidence="2" type="ORF">B0T26DRAFT_736108</name>
</gene>
<dbReference type="Gene3D" id="3.90.79.10">
    <property type="entry name" value="Nucleoside Triphosphate Pyrophosphohydrolase"/>
    <property type="match status" value="1"/>
</dbReference>
<dbReference type="Pfam" id="PF00293">
    <property type="entry name" value="NUDIX"/>
    <property type="match status" value="1"/>
</dbReference>
<dbReference type="Proteomes" id="UP001172101">
    <property type="component" value="Unassembled WGS sequence"/>
</dbReference>
<dbReference type="PANTHER" id="PTHR43736:SF2">
    <property type="entry name" value="MUTT_NUDIX FAMILY PROTEIN"/>
    <property type="match status" value="1"/>
</dbReference>
<keyword evidence="3" id="KW-1185">Reference proteome</keyword>
<comment type="caution">
    <text evidence="2">The sequence shown here is derived from an EMBL/GenBank/DDBJ whole genome shotgun (WGS) entry which is preliminary data.</text>
</comment>
<dbReference type="InterPro" id="IPR015797">
    <property type="entry name" value="NUDIX_hydrolase-like_dom_sf"/>
</dbReference>
<evidence type="ECO:0000313" key="3">
    <source>
        <dbReference type="Proteomes" id="UP001172101"/>
    </source>
</evidence>
<organism evidence="2 3">
    <name type="scientific">Lasiosphaeria miniovina</name>
    <dbReference type="NCBI Taxonomy" id="1954250"/>
    <lineage>
        <taxon>Eukaryota</taxon>
        <taxon>Fungi</taxon>
        <taxon>Dikarya</taxon>
        <taxon>Ascomycota</taxon>
        <taxon>Pezizomycotina</taxon>
        <taxon>Sordariomycetes</taxon>
        <taxon>Sordariomycetidae</taxon>
        <taxon>Sordariales</taxon>
        <taxon>Lasiosphaeriaceae</taxon>
        <taxon>Lasiosphaeria</taxon>
    </lineage>
</organism>
<sequence length="152" mass="16889">MAAPSQVIGLKQPQVKYVDRFVVRVVAFNSAGEVAIIHAKRDNYYKFPGGGIDPDEEHETAVHQEMKEETGCLIKLRQGGCVTITEEYRSDLHQLSHCYSADLVDDSGAPALTEDEAKRAMAATEPTTELSRFIKERDMFLLDVGIALCLLF</sequence>
<evidence type="ECO:0000259" key="1">
    <source>
        <dbReference type="PROSITE" id="PS51462"/>
    </source>
</evidence>
<proteinExistence type="predicted"/>
<evidence type="ECO:0000313" key="2">
    <source>
        <dbReference type="EMBL" id="KAK0733013.1"/>
    </source>
</evidence>
<dbReference type="SUPFAM" id="SSF55811">
    <property type="entry name" value="Nudix"/>
    <property type="match status" value="1"/>
</dbReference>